<reference evidence="2 3" key="1">
    <citation type="journal article" date="2018" name="Mol. Biol. Evol.">
        <title>Broad Genomic Sampling Reveals a Smut Pathogenic Ancestry of the Fungal Clade Ustilaginomycotina.</title>
        <authorList>
            <person name="Kijpornyongpan T."/>
            <person name="Mondo S.J."/>
            <person name="Barry K."/>
            <person name="Sandor L."/>
            <person name="Lee J."/>
            <person name="Lipzen A."/>
            <person name="Pangilinan J."/>
            <person name="LaButti K."/>
            <person name="Hainaut M."/>
            <person name="Henrissat B."/>
            <person name="Grigoriev I.V."/>
            <person name="Spatafora J.W."/>
            <person name="Aime M.C."/>
        </authorList>
    </citation>
    <scope>NUCLEOTIDE SEQUENCE [LARGE SCALE GENOMIC DNA]</scope>
    <source>
        <strain evidence="2 3">MCA 5214</strain>
    </source>
</reference>
<feature type="compositionally biased region" description="Acidic residues" evidence="1">
    <location>
        <begin position="252"/>
        <end position="261"/>
    </location>
</feature>
<organism evidence="2 3">
    <name type="scientific">Jaminaea rosea</name>
    <dbReference type="NCBI Taxonomy" id="1569628"/>
    <lineage>
        <taxon>Eukaryota</taxon>
        <taxon>Fungi</taxon>
        <taxon>Dikarya</taxon>
        <taxon>Basidiomycota</taxon>
        <taxon>Ustilaginomycotina</taxon>
        <taxon>Exobasidiomycetes</taxon>
        <taxon>Microstromatales</taxon>
        <taxon>Microstromatales incertae sedis</taxon>
        <taxon>Jaminaea</taxon>
    </lineage>
</organism>
<dbReference type="AlphaFoldDB" id="A0A316UQI2"/>
<protein>
    <submittedName>
        <fullName evidence="2">Uncharacterized protein</fullName>
    </submittedName>
</protein>
<proteinExistence type="predicted"/>
<evidence type="ECO:0000256" key="1">
    <source>
        <dbReference type="SAM" id="MobiDB-lite"/>
    </source>
</evidence>
<dbReference type="Proteomes" id="UP000245884">
    <property type="component" value="Unassembled WGS sequence"/>
</dbReference>
<feature type="compositionally biased region" description="Basic and acidic residues" evidence="1">
    <location>
        <begin position="262"/>
        <end position="290"/>
    </location>
</feature>
<gene>
    <name evidence="2" type="ORF">BDZ90DRAFT_182300</name>
</gene>
<name>A0A316UQI2_9BASI</name>
<feature type="region of interest" description="Disordered" evidence="1">
    <location>
        <begin position="143"/>
        <end position="305"/>
    </location>
</feature>
<accession>A0A316UQI2</accession>
<evidence type="ECO:0000313" key="2">
    <source>
        <dbReference type="EMBL" id="PWN27569.1"/>
    </source>
</evidence>
<dbReference type="GeneID" id="37025610"/>
<dbReference type="EMBL" id="KZ819668">
    <property type="protein sequence ID" value="PWN27569.1"/>
    <property type="molecule type" value="Genomic_DNA"/>
</dbReference>
<dbReference type="RefSeq" id="XP_025362181.1">
    <property type="nucleotide sequence ID" value="XM_025503787.1"/>
</dbReference>
<sequence>MSSSNVPTDMPCHRCYTHDLDCIPGEDGQSCTECAKKGEGRCNAGGRIPCYTRDTDLRRRLYIAAFRASFLDSARPDPINPDSRELARSAGHDQVKRLYQYRRANWLGPKSNTIQQELEWLGWRLNFAKGPSHWRAMPELFLGKRAPRPKRTVQPASSSNYPSLPMQGSAHSAVRRPAQPSHAAKPSQLVLEISDSSSSGGEQAPRLQPQRKRVKPALANSNGGLTLGGIDPWASRGRAIFGTSPRRSALYSDEEEEDEGEAEVHAENAVIEKERGHCAVVQRKSEEQQEGRQSGVAGSDYDDCNDWDEPLPDDDVAEEVMGRLLPLRLPHNEEEAHQRLDDICTLIAYLPRLAEGAAVLEQYLVAGGVDMGRRRPWLRFLRRRG</sequence>
<keyword evidence="3" id="KW-1185">Reference proteome</keyword>
<evidence type="ECO:0000313" key="3">
    <source>
        <dbReference type="Proteomes" id="UP000245884"/>
    </source>
</evidence>